<dbReference type="InterPro" id="IPR026590">
    <property type="entry name" value="Ssirtuin_cat_dom"/>
</dbReference>
<feature type="domain" description="Deacetylase sirtuin-type" evidence="9">
    <location>
        <begin position="24"/>
        <end position="335"/>
    </location>
</feature>
<comment type="caution">
    <text evidence="8">Lacks conserved residue(s) required for the propagation of feature annotation.</text>
</comment>
<dbReference type="Proteomes" id="UP001419910">
    <property type="component" value="Unassembled WGS sequence"/>
</dbReference>
<dbReference type="InterPro" id="IPR029035">
    <property type="entry name" value="DHS-like_NAD/FAD-binding_dom"/>
</dbReference>
<keyword evidence="11" id="KW-1185">Reference proteome</keyword>
<protein>
    <recommendedName>
        <fullName evidence="6">NAD(+) hydrolase ThsA</fullName>
        <ecNumber evidence="4">3.2.2.5</ecNumber>
    </recommendedName>
</protein>
<evidence type="ECO:0000256" key="1">
    <source>
        <dbReference type="ARBA" id="ARBA00022801"/>
    </source>
</evidence>
<accession>A0ABU9Y643</accession>
<sequence length="507" mass="56680">MSGRGQITALGRLEDEKAGVMSRKAFSREAIQFLDDYFREMVAGNAAVFAGAGLSVPAGFVDWKELLRPLADELDLDIDRESDLVSVAQFHVNASGNNRHRLHRAVIEALSADNPPTLNHRLLARLPIAIWWTTNYDKLIEKALRENGKVVDVKTAVVQLADTRPRRDAIVYKMHGDVDRPNEAIVTRDDFECYPKKGAAFLNALAGDLVSRTFLFVGFSFTDPNLDYVLSRVRQMFAENQRRHFAIFRRRARLPDEDDDSFAYARVRQELVLRDLQRFNVKAVLIDDYSEITDLLSELERRYRRQTLFVSSSAADFGPWGEEAVQNFMRALGAALVHEGIKVATGLGRGVGNALFTGAAEEAMRAGTHLEDSLIVRPFPRAIADAAERDRLWDQYRHDIIGRAGTALFLFGNQRDGKNIVESAGIRREFEIAREHALVVLPIGATGAMARTLWQEVEGNPDLFMPELDAEGRALLKKLGTPTGDLMTLVEPVVALTKRLAAKLPGR</sequence>
<dbReference type="SUPFAM" id="SSF52467">
    <property type="entry name" value="DHS-like NAD/FAD-binding domain"/>
    <property type="match status" value="1"/>
</dbReference>
<evidence type="ECO:0000256" key="3">
    <source>
        <dbReference type="ARBA" id="ARBA00023118"/>
    </source>
</evidence>
<dbReference type="InterPro" id="IPR041486">
    <property type="entry name" value="ThsA_STALD"/>
</dbReference>
<evidence type="ECO:0000256" key="5">
    <source>
        <dbReference type="ARBA" id="ARBA00035014"/>
    </source>
</evidence>
<proteinExistence type="inferred from homology"/>
<name>A0ABU9Y643_9SPHN</name>
<evidence type="ECO:0000256" key="2">
    <source>
        <dbReference type="ARBA" id="ARBA00023027"/>
    </source>
</evidence>
<comment type="similarity">
    <text evidence="5">Belongs to the soluble Thoeris ThsA family.</text>
</comment>
<dbReference type="RefSeq" id="WP_343892470.1">
    <property type="nucleotide sequence ID" value="NZ_BAAAEH010000059.1"/>
</dbReference>
<dbReference type="PROSITE" id="PS50305">
    <property type="entry name" value="SIRTUIN"/>
    <property type="match status" value="1"/>
</dbReference>
<dbReference type="Pfam" id="PF13289">
    <property type="entry name" value="SIR2_2"/>
    <property type="match status" value="1"/>
</dbReference>
<evidence type="ECO:0000256" key="4">
    <source>
        <dbReference type="ARBA" id="ARBA00034327"/>
    </source>
</evidence>
<dbReference type="EC" id="3.2.2.5" evidence="4"/>
<comment type="catalytic activity">
    <reaction evidence="7">
        <text>NAD(+) + H2O = ADP-D-ribose + nicotinamide + H(+)</text>
        <dbReference type="Rhea" id="RHEA:16301"/>
        <dbReference type="ChEBI" id="CHEBI:15377"/>
        <dbReference type="ChEBI" id="CHEBI:15378"/>
        <dbReference type="ChEBI" id="CHEBI:17154"/>
        <dbReference type="ChEBI" id="CHEBI:57540"/>
        <dbReference type="ChEBI" id="CHEBI:57967"/>
        <dbReference type="EC" id="3.2.2.5"/>
    </reaction>
    <physiologicalReaction direction="left-to-right" evidence="7">
        <dbReference type="Rhea" id="RHEA:16302"/>
    </physiologicalReaction>
</comment>
<evidence type="ECO:0000256" key="7">
    <source>
        <dbReference type="ARBA" id="ARBA00047575"/>
    </source>
</evidence>
<evidence type="ECO:0000313" key="11">
    <source>
        <dbReference type="Proteomes" id="UP001419910"/>
    </source>
</evidence>
<evidence type="ECO:0000259" key="9">
    <source>
        <dbReference type="PROSITE" id="PS50305"/>
    </source>
</evidence>
<keyword evidence="3" id="KW-0051">Antiviral defense</keyword>
<reference evidence="10 11" key="1">
    <citation type="submission" date="2024-05" db="EMBL/GenBank/DDBJ databases">
        <authorList>
            <person name="Liu Q."/>
            <person name="Xin Y.-H."/>
        </authorList>
    </citation>
    <scope>NUCLEOTIDE SEQUENCE [LARGE SCALE GENOMIC DNA]</scope>
    <source>
        <strain evidence="10 11">CGMCC 1.10181</strain>
    </source>
</reference>
<keyword evidence="2" id="KW-0520">NAD</keyword>
<gene>
    <name evidence="10" type="ORF">ABC974_16690</name>
</gene>
<dbReference type="CDD" id="cd01406">
    <property type="entry name" value="SIR2-like"/>
    <property type="match status" value="1"/>
</dbReference>
<dbReference type="Pfam" id="PF18185">
    <property type="entry name" value="STALD"/>
    <property type="match status" value="1"/>
</dbReference>
<evidence type="ECO:0000256" key="6">
    <source>
        <dbReference type="ARBA" id="ARBA00035033"/>
    </source>
</evidence>
<comment type="caution">
    <text evidence="10">The sequence shown here is derived from an EMBL/GenBank/DDBJ whole genome shotgun (WGS) entry which is preliminary data.</text>
</comment>
<organism evidence="10 11">
    <name type="scientific">Sphingomonas oligophenolica</name>
    <dbReference type="NCBI Taxonomy" id="301154"/>
    <lineage>
        <taxon>Bacteria</taxon>
        <taxon>Pseudomonadati</taxon>
        <taxon>Pseudomonadota</taxon>
        <taxon>Alphaproteobacteria</taxon>
        <taxon>Sphingomonadales</taxon>
        <taxon>Sphingomonadaceae</taxon>
        <taxon>Sphingomonas</taxon>
    </lineage>
</organism>
<keyword evidence="1" id="KW-0378">Hydrolase</keyword>
<dbReference type="EMBL" id="JBDIME010000016">
    <property type="protein sequence ID" value="MEN2791274.1"/>
    <property type="molecule type" value="Genomic_DNA"/>
</dbReference>
<evidence type="ECO:0000313" key="10">
    <source>
        <dbReference type="EMBL" id="MEN2791274.1"/>
    </source>
</evidence>
<evidence type="ECO:0000256" key="8">
    <source>
        <dbReference type="PROSITE-ProRule" id="PRU00236"/>
    </source>
</evidence>